<gene>
    <name evidence="4" type="primary">CFAP47</name>
</gene>
<dbReference type="PROSITE" id="PS50021">
    <property type="entry name" value="CH"/>
    <property type="match status" value="1"/>
</dbReference>
<dbReference type="InterPro" id="IPR058952">
    <property type="entry name" value="Ig_CFAP47"/>
</dbReference>
<name>A0ABM3WQ20_ERIEU</name>
<dbReference type="InterPro" id="IPR001715">
    <property type="entry name" value="CH_dom"/>
</dbReference>
<organism evidence="3 4">
    <name type="scientific">Erinaceus europaeus</name>
    <name type="common">Western European hedgehog</name>
    <dbReference type="NCBI Taxonomy" id="9365"/>
    <lineage>
        <taxon>Eukaryota</taxon>
        <taxon>Metazoa</taxon>
        <taxon>Chordata</taxon>
        <taxon>Craniata</taxon>
        <taxon>Vertebrata</taxon>
        <taxon>Euteleostomi</taxon>
        <taxon>Mammalia</taxon>
        <taxon>Eutheria</taxon>
        <taxon>Laurasiatheria</taxon>
        <taxon>Eulipotyphla</taxon>
        <taxon>Erinaceidae</taxon>
        <taxon>Erinaceinae</taxon>
        <taxon>Erinaceus</taxon>
    </lineage>
</organism>
<feature type="region of interest" description="Disordered" evidence="1">
    <location>
        <begin position="634"/>
        <end position="681"/>
    </location>
</feature>
<evidence type="ECO:0000313" key="3">
    <source>
        <dbReference type="Proteomes" id="UP001652624"/>
    </source>
</evidence>
<evidence type="ECO:0000256" key="1">
    <source>
        <dbReference type="SAM" id="MobiDB-lite"/>
    </source>
</evidence>
<feature type="domain" description="Calponin-homology (CH)" evidence="2">
    <location>
        <begin position="1725"/>
        <end position="1847"/>
    </location>
</feature>
<dbReference type="PANTHER" id="PTHR45912:SF3">
    <property type="entry name" value="CILIA- AND FLAGELLA-ASSOCIATED PROTEIN 47"/>
    <property type="match status" value="1"/>
</dbReference>
<evidence type="ECO:0000259" key="2">
    <source>
        <dbReference type="PROSITE" id="PS50021"/>
    </source>
</evidence>
<accession>A0ABM3WQ20</accession>
<dbReference type="PANTHER" id="PTHR45912">
    <property type="entry name" value="CILIA- AND FLAGELLA-ASSOCIATED PROTEIN 47"/>
    <property type="match status" value="1"/>
</dbReference>
<keyword evidence="4" id="KW-0282">Flagellum</keyword>
<dbReference type="GeneID" id="103113658"/>
<dbReference type="InterPro" id="IPR056343">
    <property type="entry name" value="CFAP47_dom"/>
</dbReference>
<dbReference type="InterPro" id="IPR013783">
    <property type="entry name" value="Ig-like_fold"/>
</dbReference>
<dbReference type="Gene3D" id="2.60.40.10">
    <property type="entry name" value="Immunoglobulins"/>
    <property type="match status" value="8"/>
</dbReference>
<protein>
    <submittedName>
        <fullName evidence="4">Cilia- and flagella-associated protein 47</fullName>
    </submittedName>
</protein>
<dbReference type="RefSeq" id="XP_060038661.1">
    <property type="nucleotide sequence ID" value="XM_060182678.1"/>
</dbReference>
<dbReference type="Proteomes" id="UP001652624">
    <property type="component" value="Chromosome X"/>
</dbReference>
<dbReference type="Gene3D" id="1.10.418.10">
    <property type="entry name" value="Calponin-like domain"/>
    <property type="match status" value="1"/>
</dbReference>
<keyword evidence="4" id="KW-0966">Cell projection</keyword>
<proteinExistence type="predicted"/>
<dbReference type="InterPro" id="IPR036872">
    <property type="entry name" value="CH_dom_sf"/>
</dbReference>
<evidence type="ECO:0000313" key="4">
    <source>
        <dbReference type="RefSeq" id="XP_060038661.1"/>
    </source>
</evidence>
<dbReference type="SUPFAM" id="SSF47576">
    <property type="entry name" value="Calponin-homology domain, CH-domain"/>
    <property type="match status" value="1"/>
</dbReference>
<sequence>MESHRTSVVLRDMDSPKKETLLRVSPAELRFQDALARRVYRLPITVHNLSRGNLKIRFHEPVKPQFKLAMTDLDKSLAPGLQMTVMVEYHPDKDVDVYGVLLISTGDKKVEIPLTGLIPCCELHMVSEINFGKLVSNNKVHSREIRLTNHGLLPGQYEAKYEGELPIVISPTSSIVNPRSSIAIKIDFCADQPGVVNEVISVSLQDQPKTLLTIKANVVSQIIELLSINHNTRLDSLRFGPVYFGTAKIEQAFLHNNSSEPLNWVAIMHDDSIGAEVGTNIHQRTDVTISNLNYVCKLKNMDISAFISCIPNEGRLLPYQKTMITFCFNPKLIIDGKKITDPSHRQDYAVFLRFESLGSKEGFLRDDYCRSKCEKSHRAELAVTGSGLPVLLDFDTGKVFNFSSCYLGERSDIMCVMQNQSRLLPVTYRFKRTAHFKVNPEKGKINEGCIQNLTCSFIPHQIGIFQVKQIIEIIGPVADRGLQSTSLKVFHHLALEFNGVCHSTTKKVVMEVNTGISPLVSNPTGHFVAKDAANHKDYPRAAVLQSKPSHSGDPQSDKEPSKTSLLAFPNDRAGSIRPAEQDKEFRTIFTKTPRYTYLDPEYEYTDNEKMEKEIHKKHYVNYIDKLRDDRLRKQSERKAMLSQNDRAGLKLPSTQKSHMPTKVKTEAGPSSKVKTKESHSVKSLTKSDELLTTSKIAVRETRSLKRKVLKAIKKSPSTPHEKRDCKLTLTPKQIHQVIVGPSTLNFDHVCVNSTNTLSLHVINMLSTYIWVQLIIDVKELKKTNQLSYVIPPVASASLLISFESSNIGNFLKSFNFTVNNVVCGHILVTAVVHPVKLELSSNELILRPHGFFINSCFRETVRLYNHHNYFAEFEWQPVNTKRGITFSICPTQGTVEPYSCLECEVKWQPGYNSTEKGEFILRVPDGSTETLKCIAHVGNTKVLFLEPRILFSNIAQGLTSWRKAILHNIGQNHAYFKVSDQDLLPTVKIFPSEGIIPLGGLAVLNISCSPTVAEKFDTKAKVTIRRSNVIDLRISGTVDIADIEIIPNSYKFNGTYVGTTQAIPFLIKNNGLIPARVEFNLVEFPAFKVEFADKSVEHSDPKFPGIYFVEVEEKANMECAVTFSPMEVRTFEFTFHISINYFKASELYLESCLSEFPQSQKTMPLIQPCHIQATVLQSPLTLSSTEFILEAPLHAFDSKAKVTETKDLILNNTSNRDVKWKLDVTNADKLFKDKIFHFSSQYGLVKAHQECCISISFNPKRSTKYTADIPLYLNDIPICYQTLSLSGDIKSPKLVFDPPFVFFAPIPLNVTTVMEIKILPENYYRNSSLHVHTPATRLLDGDEISPLSVVFPKENAVTGSSNGINDVITCHLKFSSPKPVSFSSNIVFSDYRDSQFSLPVIAIAENCILTVYPYMATHIDKQKYVVKDVVDTAPSDLQLVSIESGLFSSLPSRSNNANIENGLFVGVEMTAEKLKSSESETSEHEENVIVETEEKNEQFFFPEEGTAPYNFFAEVIRATETWFSLFGWPEGPHTLSIPETIRRDVYKLQFHSSAVKSKTFIRQNDFSKYNKTIYDVMFNLTGKLLPGVNATQSLPVNDIERVIQLYNQHTSLLEFLNLQGASIANILPEFLLEPDDYVMWLEITSSKKSSLSSKYCIPRKRHPIVIDKTKFEDWSKRAWTDVLLQIYKVLVLSRVVPYSGKNIPLIQAQNSPKVQSRLTSSNIYSKNERTLLSWLNTNYENGRHIIWENSEGIIPPEKWILNFDRDLSDGLVLAAQLGVYCPYLNDSFFIDMYTQPTRFEHYTHNCLIIVSALQEIGFEMDIQASDIYKPNPILMLMLCVYMYERLPTYLPKKVVSFSCNLHETVPEQIILTNPSLRSVVYNASIIGRDASNFFLSQHGHTITISPKNKVDITVKFNGRFLHPAEALLLLISKAENKIGGITMAFALRGEINNFNNYEIINCKSPCYRWKEISLKVTNPFNVAGHFNVILVESSTFISSPSQIIESEQYLSQVYQGDKTTSTNENDIAADCSPYPSPLRTSINSSILREFFCSTPTFKLGLKGASLDLFYLPFGTHVRFCVVILSNKEIGELIYVLEGEGTLPLPTSFLPVDYSGDRYYSGCPEKEVNKDDPVLYLSCGNHQVLEVDLKFPLTNEAKEKALAFAAQKLMSETEYERRAIIGTLESSSVRVAVALLGLTEIQANMLLNPSILKKPESILYKLQLSLPTHYVIPEEIYIPSVPQTRSECKIVADDFVTVPLRFTPFGPGRYPCRILLASAYDLRVYSIEGVVNDKHTEIIFNFVTPAFEAITQNIPIHNDTKKEWKCKVQIEGEWFYGPPAFNIRAGETLQYPLTFKPGLECEIKGKLVIKNEGDGMEHKFQIRGVGKKPIALEHIYVSCQVGNLSNRTIMVPNSTKDVVTYKVTTDLQIIWGKPLLTIPPDSVSPYLIQINPWRRGLYKGTIAFSLKSRGVDDTEAADNNCMKKLEQEVFNLDKKISDYDVTYLKLWYHIEIRSNPAPPVEVMEMQCIALENFFFEIPLSNPDEKDLHLDVVLSNASLNGVNSVKLEGVSRTTYLVQYSTASTGLKEESIIFLPDHGPEFWYLLKLSAGLPKPIVIPEVYCNLGKYTAQIISLVNPTHEVLQLEAVSTNPDNFALFMTTRKVTVRPYSIEEVCINFSPSSLGRTGHQSCIIFSCPQIKEWRFYLSGVGIFPEPLEVERITTFLHLHASIILPFQNPTNEDVLVNLILTFPRDATLVTKRIPLPPKGNLNIPLLFIPNVMKLHKTVVVVQLTKANGQNWTIDNFDELTLEQKRMIGVNTGEIQSIYWLYPILGLPQAIQHKTPQVVISCQARKRVEEEVEVALGGEFRGQNPIFESKDFTVNPRKNSENVYEDIIESQIKRDFEYEFLFESDIMKSNLESCLSAYLIRKYYDSKTEKIFLTFNVVFAPKKPLRTEVILNIECITDGIWKYPITLIADEPEVDYIIDIESVGLFKESFIDFKLTSQTSNPEPFTAYFQPGSDPVFSVKPASGILLPYNTEGTLIVVGFKPQMYSKRYKALLVIQTADIYLLYEVNGLPPITTPPIHVKPKVDSTNRLYYSRPVQQRNFLRENTRVVRTGVSSTIKGMPLMLKKK</sequence>
<reference evidence="4" key="1">
    <citation type="submission" date="2025-08" db="UniProtKB">
        <authorList>
            <consortium name="RefSeq"/>
        </authorList>
    </citation>
    <scope>IDENTIFICATION</scope>
</reference>
<dbReference type="Pfam" id="PF24529">
    <property type="entry name" value="CFAP47"/>
    <property type="match status" value="1"/>
</dbReference>
<dbReference type="Pfam" id="PF00307">
    <property type="entry name" value="CH"/>
    <property type="match status" value="1"/>
</dbReference>
<feature type="region of interest" description="Disordered" evidence="1">
    <location>
        <begin position="544"/>
        <end position="573"/>
    </location>
</feature>
<dbReference type="Pfam" id="PF26579">
    <property type="entry name" value="Ig_CFAP47"/>
    <property type="match status" value="1"/>
</dbReference>
<keyword evidence="4" id="KW-0969">Cilium</keyword>
<keyword evidence="3" id="KW-1185">Reference proteome</keyword>